<evidence type="ECO:0000313" key="2">
    <source>
        <dbReference type="Proteomes" id="UP001524944"/>
    </source>
</evidence>
<dbReference type="SUPFAM" id="SSF89807">
    <property type="entry name" value="Dodecin-like"/>
    <property type="match status" value="1"/>
</dbReference>
<comment type="caution">
    <text evidence="1">The sequence shown here is derived from an EMBL/GenBank/DDBJ whole genome shotgun (WGS) entry which is preliminary data.</text>
</comment>
<name>A0ABT1Y822_9FIRM</name>
<dbReference type="PANTHER" id="PTHR39324">
    <property type="entry name" value="CALCIUM DODECIN"/>
    <property type="match status" value="1"/>
</dbReference>
<dbReference type="EMBL" id="JANPWE010000004">
    <property type="protein sequence ID" value="MCR6545831.1"/>
    <property type="molecule type" value="Genomic_DNA"/>
</dbReference>
<organism evidence="1 2">
    <name type="scientific">Dehalobacterium formicoaceticum</name>
    <dbReference type="NCBI Taxonomy" id="51515"/>
    <lineage>
        <taxon>Bacteria</taxon>
        <taxon>Bacillati</taxon>
        <taxon>Bacillota</taxon>
        <taxon>Clostridia</taxon>
        <taxon>Eubacteriales</taxon>
        <taxon>Peptococcaceae</taxon>
        <taxon>Dehalobacterium</taxon>
    </lineage>
</organism>
<proteinExistence type="predicted"/>
<dbReference type="InterPro" id="IPR036694">
    <property type="entry name" value="Dodecin-like_sf"/>
</dbReference>
<accession>A0ABT1Y822</accession>
<dbReference type="RefSeq" id="WP_089611118.1">
    <property type="nucleotide sequence ID" value="NZ_CP022121.1"/>
</dbReference>
<evidence type="ECO:0000313" key="1">
    <source>
        <dbReference type="EMBL" id="MCR6545831.1"/>
    </source>
</evidence>
<dbReference type="Gene3D" id="3.30.1660.10">
    <property type="entry name" value="Flavin-binding protein dodecin"/>
    <property type="match status" value="1"/>
</dbReference>
<dbReference type="PANTHER" id="PTHR39324:SF1">
    <property type="entry name" value="CALCIUM DODECIN"/>
    <property type="match status" value="1"/>
</dbReference>
<dbReference type="Pfam" id="PF07311">
    <property type="entry name" value="Dodecin"/>
    <property type="match status" value="1"/>
</dbReference>
<sequence length="68" mass="7435">MQVKVIELIGESNDNWNDAVKQAVRQASKTIPNITGVEVYNLTAGVSSGRLMEYKANVKVAYSDEGSF</sequence>
<dbReference type="Proteomes" id="UP001524944">
    <property type="component" value="Unassembled WGS sequence"/>
</dbReference>
<protein>
    <submittedName>
        <fullName evidence="1">Dodecin family protein</fullName>
    </submittedName>
</protein>
<reference evidence="1 2" key="1">
    <citation type="submission" date="2022-08" db="EMBL/GenBank/DDBJ databases">
        <title>Proteogenomics of the novel Dehalobacterium formicoaceticum strain EZ94 highlights a key role of methyltransferases during anaerobic dichloromethane degradation.</title>
        <authorList>
            <person name="Wasmund K."/>
        </authorList>
    </citation>
    <scope>NUCLEOTIDE SEQUENCE [LARGE SCALE GENOMIC DNA]</scope>
    <source>
        <strain evidence="1 2">EZ94</strain>
    </source>
</reference>
<dbReference type="InterPro" id="IPR009923">
    <property type="entry name" value="Dodecin"/>
</dbReference>
<dbReference type="InterPro" id="IPR025543">
    <property type="entry name" value="Dodecin-like"/>
</dbReference>
<gene>
    <name evidence="1" type="ORF">NVS47_09970</name>
</gene>
<keyword evidence="2" id="KW-1185">Reference proteome</keyword>